<keyword evidence="8" id="KW-1185">Reference proteome</keyword>
<dbReference type="Gene3D" id="1.25.40.10">
    <property type="entry name" value="Tetratricopeptide repeat domain"/>
    <property type="match status" value="1"/>
</dbReference>
<protein>
    <submittedName>
        <fullName evidence="7">Tetratricopeptide repeat protein</fullName>
    </submittedName>
</protein>
<keyword evidence="2" id="KW-0813">Transport</keyword>
<organism evidence="7 8">
    <name type="scientific">Jatrophihabitans lederbergiae</name>
    <dbReference type="NCBI Taxonomy" id="3075547"/>
    <lineage>
        <taxon>Bacteria</taxon>
        <taxon>Bacillati</taxon>
        <taxon>Actinomycetota</taxon>
        <taxon>Actinomycetes</taxon>
        <taxon>Jatrophihabitantales</taxon>
        <taxon>Jatrophihabitantaceae</taxon>
        <taxon>Jatrophihabitans</taxon>
    </lineage>
</organism>
<dbReference type="PROSITE" id="PS00194">
    <property type="entry name" value="THIOREDOXIN_1"/>
    <property type="match status" value="1"/>
</dbReference>
<feature type="domain" description="Thioredoxin" evidence="6">
    <location>
        <begin position="41"/>
        <end position="160"/>
    </location>
</feature>
<sequence>MRPGARSGSSSTPAPSPAAIAAMSGAVDLGAVKARSEAAARAAAAPAPSAGQHVIEATEANFQAEVLDRSFQVPVLLDLWADWCEPCKQLSPMLEKLAGESGGSWILATIDVEANQRIAQMLQVQSIPTVFAVIGGQLVPGFQGALPEAQVREFLSALLEAASQAGLSGAAPNGAAGTVEEAAAPAEPEDERFTTAEDALEAGDFDLAAERYQAILSMEPANTEAQLALRQVGLLRRLSVLPPDAIVAAAATPDDVEAQLAAADAELAANDIPAALGRLIELVRRLRGGERTLVRDRLVEYFELLGPDDPRVPPARRDLANALF</sequence>
<evidence type="ECO:0000256" key="5">
    <source>
        <dbReference type="ARBA" id="ARBA00023284"/>
    </source>
</evidence>
<dbReference type="Pfam" id="PF14561">
    <property type="entry name" value="TPR_20"/>
    <property type="match status" value="1"/>
</dbReference>
<gene>
    <name evidence="7" type="ORF">RM423_00220</name>
</gene>
<dbReference type="InterPro" id="IPR011990">
    <property type="entry name" value="TPR-like_helical_dom_sf"/>
</dbReference>
<dbReference type="SUPFAM" id="SSF48452">
    <property type="entry name" value="TPR-like"/>
    <property type="match status" value="1"/>
</dbReference>
<keyword evidence="3" id="KW-0249">Electron transport</keyword>
<dbReference type="Gene3D" id="3.40.30.10">
    <property type="entry name" value="Glutaredoxin"/>
    <property type="match status" value="1"/>
</dbReference>
<dbReference type="InterPro" id="IPR017937">
    <property type="entry name" value="Thioredoxin_CS"/>
</dbReference>
<dbReference type="PANTHER" id="PTHR45663:SF11">
    <property type="entry name" value="GEO12009P1"/>
    <property type="match status" value="1"/>
</dbReference>
<dbReference type="InterPro" id="IPR036249">
    <property type="entry name" value="Thioredoxin-like_sf"/>
</dbReference>
<dbReference type="PROSITE" id="PS51352">
    <property type="entry name" value="THIOREDOXIN_2"/>
    <property type="match status" value="1"/>
</dbReference>
<dbReference type="InterPro" id="IPR013766">
    <property type="entry name" value="Thioredoxin_domain"/>
</dbReference>
<comment type="similarity">
    <text evidence="1">Belongs to the thioredoxin family.</text>
</comment>
<proteinExistence type="inferred from homology"/>
<evidence type="ECO:0000256" key="2">
    <source>
        <dbReference type="ARBA" id="ARBA00022448"/>
    </source>
</evidence>
<dbReference type="PANTHER" id="PTHR45663">
    <property type="entry name" value="GEO12009P1"/>
    <property type="match status" value="1"/>
</dbReference>
<dbReference type="CDD" id="cd02956">
    <property type="entry name" value="ybbN"/>
    <property type="match status" value="1"/>
</dbReference>
<dbReference type="SUPFAM" id="SSF52833">
    <property type="entry name" value="Thioredoxin-like"/>
    <property type="match status" value="1"/>
</dbReference>
<name>A0ABU2J489_9ACTN</name>
<dbReference type="EMBL" id="JAVREH010000001">
    <property type="protein sequence ID" value="MDT0259812.1"/>
    <property type="molecule type" value="Genomic_DNA"/>
</dbReference>
<accession>A0ABU2J489</accession>
<evidence type="ECO:0000256" key="3">
    <source>
        <dbReference type="ARBA" id="ARBA00022982"/>
    </source>
</evidence>
<comment type="caution">
    <text evidence="7">The sequence shown here is derived from an EMBL/GenBank/DDBJ whole genome shotgun (WGS) entry which is preliminary data.</text>
</comment>
<dbReference type="Proteomes" id="UP001183176">
    <property type="component" value="Unassembled WGS sequence"/>
</dbReference>
<reference evidence="8" key="1">
    <citation type="submission" date="2023-07" db="EMBL/GenBank/DDBJ databases">
        <title>30 novel species of actinomycetes from the DSMZ collection.</title>
        <authorList>
            <person name="Nouioui I."/>
        </authorList>
    </citation>
    <scope>NUCLEOTIDE SEQUENCE [LARGE SCALE GENOMIC DNA]</scope>
    <source>
        <strain evidence="8">DSM 44399</strain>
    </source>
</reference>
<keyword evidence="4" id="KW-1015">Disulfide bond</keyword>
<evidence type="ECO:0000256" key="1">
    <source>
        <dbReference type="ARBA" id="ARBA00008987"/>
    </source>
</evidence>
<evidence type="ECO:0000259" key="6">
    <source>
        <dbReference type="PROSITE" id="PS51352"/>
    </source>
</evidence>
<keyword evidence="5" id="KW-0676">Redox-active center</keyword>
<evidence type="ECO:0000313" key="8">
    <source>
        <dbReference type="Proteomes" id="UP001183176"/>
    </source>
</evidence>
<evidence type="ECO:0000256" key="4">
    <source>
        <dbReference type="ARBA" id="ARBA00023157"/>
    </source>
</evidence>
<evidence type="ECO:0000313" key="7">
    <source>
        <dbReference type="EMBL" id="MDT0259812.1"/>
    </source>
</evidence>
<dbReference type="Pfam" id="PF00085">
    <property type="entry name" value="Thioredoxin"/>
    <property type="match status" value="1"/>
</dbReference>